<protein>
    <recommendedName>
        <fullName evidence="1">Integrase catalytic domain-containing protein</fullName>
    </recommendedName>
</protein>
<accession>A0A1Y5FA82</accession>
<comment type="caution">
    <text evidence="2">The sequence shown here is derived from an EMBL/GenBank/DDBJ whole genome shotgun (WGS) entry which is preliminary data.</text>
</comment>
<proteinExistence type="predicted"/>
<reference evidence="3" key="1">
    <citation type="journal article" date="2017" name="Proc. Natl. Acad. Sci. U.S.A.">
        <title>Simulation of Deepwater Horizon oil plume reveals substrate specialization within a complex community of hydrocarbon-degraders.</title>
        <authorList>
            <person name="Hu P."/>
            <person name="Dubinsky E.A."/>
            <person name="Probst A.J."/>
            <person name="Wang J."/>
            <person name="Sieber C.M.K."/>
            <person name="Tom L.M."/>
            <person name="Gardinali P."/>
            <person name="Banfield J.F."/>
            <person name="Atlas R.M."/>
            <person name="Andersen G.L."/>
        </authorList>
    </citation>
    <scope>NUCLEOTIDE SEQUENCE [LARGE SCALE GENOMIC DNA]</scope>
</reference>
<dbReference type="InterPro" id="IPR036397">
    <property type="entry name" value="RNaseH_sf"/>
</dbReference>
<dbReference type="InterPro" id="IPR050900">
    <property type="entry name" value="Transposase_IS3/IS150/IS904"/>
</dbReference>
<dbReference type="PANTHER" id="PTHR46889">
    <property type="entry name" value="TRANSPOSASE INSF FOR INSERTION SEQUENCE IS3B-RELATED"/>
    <property type="match status" value="1"/>
</dbReference>
<dbReference type="InterPro" id="IPR012337">
    <property type="entry name" value="RNaseH-like_sf"/>
</dbReference>
<organism evidence="2 3">
    <name type="scientific">Halobacteriovorax marinus</name>
    <dbReference type="NCBI Taxonomy" id="97084"/>
    <lineage>
        <taxon>Bacteria</taxon>
        <taxon>Pseudomonadati</taxon>
        <taxon>Bdellovibrionota</taxon>
        <taxon>Bacteriovoracia</taxon>
        <taxon>Bacteriovoracales</taxon>
        <taxon>Halobacteriovoraceae</taxon>
        <taxon>Halobacteriovorax</taxon>
    </lineage>
</organism>
<dbReference type="GO" id="GO:0015074">
    <property type="term" value="P:DNA integration"/>
    <property type="evidence" value="ECO:0007669"/>
    <property type="project" value="InterPro"/>
</dbReference>
<dbReference type="EMBL" id="MAAO01000004">
    <property type="protein sequence ID" value="OUR98447.1"/>
    <property type="molecule type" value="Genomic_DNA"/>
</dbReference>
<evidence type="ECO:0000259" key="1">
    <source>
        <dbReference type="PROSITE" id="PS50994"/>
    </source>
</evidence>
<evidence type="ECO:0000313" key="3">
    <source>
        <dbReference type="Proteomes" id="UP000196531"/>
    </source>
</evidence>
<evidence type="ECO:0000313" key="2">
    <source>
        <dbReference type="EMBL" id="OUR98447.1"/>
    </source>
</evidence>
<dbReference type="PROSITE" id="PS50994">
    <property type="entry name" value="INTEGRASE"/>
    <property type="match status" value="1"/>
</dbReference>
<name>A0A1Y5FA82_9BACT</name>
<dbReference type="Pfam" id="PF00665">
    <property type="entry name" value="rve"/>
    <property type="match status" value="1"/>
</dbReference>
<dbReference type="AlphaFoldDB" id="A0A1Y5FA82"/>
<gene>
    <name evidence="2" type="ORF">A9Q84_03275</name>
</gene>
<dbReference type="PANTHER" id="PTHR46889:SF4">
    <property type="entry name" value="TRANSPOSASE INSO FOR INSERTION SEQUENCE ELEMENT IS911B-RELATED"/>
    <property type="match status" value="1"/>
</dbReference>
<feature type="domain" description="Integrase catalytic" evidence="1">
    <location>
        <begin position="220"/>
        <end position="380"/>
    </location>
</feature>
<dbReference type="SUPFAM" id="SSF53098">
    <property type="entry name" value="Ribonuclease H-like"/>
    <property type="match status" value="1"/>
</dbReference>
<dbReference type="Proteomes" id="UP000196531">
    <property type="component" value="Unassembled WGS sequence"/>
</dbReference>
<dbReference type="GO" id="GO:0003676">
    <property type="term" value="F:nucleic acid binding"/>
    <property type="evidence" value="ECO:0007669"/>
    <property type="project" value="InterPro"/>
</dbReference>
<dbReference type="InterPro" id="IPR001584">
    <property type="entry name" value="Integrase_cat-core"/>
</dbReference>
<sequence>MIKNYKKYDDYIIEMIVKSGNPNLFPELSIPRSTAIYWINKSKKKITLKEINYNLALEENISVLEAQLRKEKSKVMFLKTILVKLTGFKDLVRKKKNKEVIVDEILEFSKFLSKAELCRLLGLQDSTFHKFKIETKGCEKVNFKRCKIRSPNQLTFREQEKIFNLANDPKLSYMSIKGLQYHAFRKGILSCSYDSWRKYVHEFRGKKKKIKEKKYKVGVRASRINEIWHMDITEFKLKGGGKAYLQVVVDNYSRKIVSWKLENSKSCEISIKNILNSTLDGKKPQFFLTDGGGENIAKTVRRILTGKGITALVAKKDVLFSNSMVESFFRILKKMFICKYRHYRFGKLYRLISRAIILFNDTPLGIFHGAKPNEIYDGSVDQSKLIRQLAIETSVSRKERPLVNRGCFRQKCG</sequence>
<dbReference type="Gene3D" id="3.30.420.10">
    <property type="entry name" value="Ribonuclease H-like superfamily/Ribonuclease H"/>
    <property type="match status" value="1"/>
</dbReference>